<feature type="binding site" evidence="6">
    <location>
        <begin position="16"/>
        <end position="18"/>
    </location>
    <ligand>
        <name>FMN</name>
        <dbReference type="ChEBI" id="CHEBI:58210"/>
    </ligand>
</feature>
<protein>
    <recommendedName>
        <fullName evidence="6">FMN dependent NADH:quinone oxidoreductase</fullName>
        <ecNumber evidence="6">1.6.5.-</ecNumber>
    </recommendedName>
    <alternativeName>
        <fullName evidence="6">Azo-dye reductase</fullName>
    </alternativeName>
    <alternativeName>
        <fullName evidence="6">FMN-dependent NADH-azo compound oxidoreductase</fullName>
    </alternativeName>
    <alternativeName>
        <fullName evidence="6">FMN-dependent NADH-azoreductase</fullName>
        <ecNumber evidence="6">1.7.1.17</ecNumber>
    </alternativeName>
</protein>
<dbReference type="InterPro" id="IPR029039">
    <property type="entry name" value="Flavoprotein-like_sf"/>
</dbReference>
<dbReference type="GO" id="GO:0009055">
    <property type="term" value="F:electron transfer activity"/>
    <property type="evidence" value="ECO:0007669"/>
    <property type="project" value="UniProtKB-UniRule"/>
</dbReference>
<dbReference type="KEGG" id="axe:P40_06260"/>
<comment type="caution">
    <text evidence="8">The sequence shown here is derived from an EMBL/GenBank/DDBJ whole genome shotgun (WGS) entry which is preliminary data.</text>
</comment>
<evidence type="ECO:0000256" key="2">
    <source>
        <dbReference type="ARBA" id="ARBA00022643"/>
    </source>
</evidence>
<name>A0A9Q3W4H2_9GAMM</name>
<dbReference type="HAMAP" id="MF_01216">
    <property type="entry name" value="Azoreductase_type1"/>
    <property type="match status" value="1"/>
</dbReference>
<proteinExistence type="inferred from homology"/>
<dbReference type="InterPro" id="IPR023048">
    <property type="entry name" value="NADH:quinone_OxRdtase_FMN_depd"/>
</dbReference>
<dbReference type="EC" id="1.6.5.-" evidence="6"/>
<dbReference type="AlphaFoldDB" id="A0A9Q3W4H2"/>
<evidence type="ECO:0000313" key="8">
    <source>
        <dbReference type="EMBL" id="MCE7509081.1"/>
    </source>
</evidence>
<organism evidence="8 9">
    <name type="scientific">Alloalcanivorax xenomutans</name>
    <dbReference type="NCBI Taxonomy" id="1094342"/>
    <lineage>
        <taxon>Bacteria</taxon>
        <taxon>Pseudomonadati</taxon>
        <taxon>Pseudomonadota</taxon>
        <taxon>Gammaproteobacteria</taxon>
        <taxon>Oceanospirillales</taxon>
        <taxon>Alcanivoracaceae</taxon>
        <taxon>Alloalcanivorax</taxon>
    </lineage>
</organism>
<evidence type="ECO:0000259" key="7">
    <source>
        <dbReference type="Pfam" id="PF02525"/>
    </source>
</evidence>
<comment type="subunit">
    <text evidence="6">Homodimer.</text>
</comment>
<dbReference type="Pfam" id="PF02525">
    <property type="entry name" value="Flavodoxin_2"/>
    <property type="match status" value="1"/>
</dbReference>
<evidence type="ECO:0000256" key="6">
    <source>
        <dbReference type="HAMAP-Rule" id="MF_01216"/>
    </source>
</evidence>
<dbReference type="InterPro" id="IPR003680">
    <property type="entry name" value="Flavodoxin_fold"/>
</dbReference>
<gene>
    <name evidence="6" type="primary">azoR</name>
    <name evidence="8" type="ORF">LZG35_10585</name>
</gene>
<dbReference type="GO" id="GO:0016655">
    <property type="term" value="F:oxidoreductase activity, acting on NAD(P)H, quinone or similar compound as acceptor"/>
    <property type="evidence" value="ECO:0007669"/>
    <property type="project" value="InterPro"/>
</dbReference>
<keyword evidence="4 6" id="KW-0520">NAD</keyword>
<comment type="function">
    <text evidence="6">Also exhibits azoreductase activity. Catalyzes the reductive cleavage of the azo bond in aromatic azo compounds to the corresponding amines.</text>
</comment>
<feature type="domain" description="Flavodoxin-like fold" evidence="7">
    <location>
        <begin position="3"/>
        <end position="203"/>
    </location>
</feature>
<evidence type="ECO:0000313" key="9">
    <source>
        <dbReference type="Proteomes" id="UP001107961"/>
    </source>
</evidence>
<dbReference type="PANTHER" id="PTHR43741:SF4">
    <property type="entry name" value="FMN-DEPENDENT NADH:QUINONE OXIDOREDUCTASE"/>
    <property type="match status" value="1"/>
</dbReference>
<dbReference type="EC" id="1.7.1.17" evidence="6"/>
<dbReference type="Gene3D" id="3.40.50.360">
    <property type="match status" value="1"/>
</dbReference>
<dbReference type="GO" id="GO:0016652">
    <property type="term" value="F:oxidoreductase activity, acting on NAD(P)H as acceptor"/>
    <property type="evidence" value="ECO:0007669"/>
    <property type="project" value="UniProtKB-UniRule"/>
</dbReference>
<keyword evidence="3 6" id="KW-0560">Oxidoreductase</keyword>
<dbReference type="EMBL" id="JAJVKT010000011">
    <property type="protein sequence ID" value="MCE7509081.1"/>
    <property type="molecule type" value="Genomic_DNA"/>
</dbReference>
<dbReference type="InterPro" id="IPR050104">
    <property type="entry name" value="FMN-dep_NADH:Q_OxRdtase_AzoR1"/>
</dbReference>
<dbReference type="PANTHER" id="PTHR43741">
    <property type="entry name" value="FMN-DEPENDENT NADH-AZOREDUCTASE 1"/>
    <property type="match status" value="1"/>
</dbReference>
<comment type="cofactor">
    <cofactor evidence="6">
        <name>FMN</name>
        <dbReference type="ChEBI" id="CHEBI:58210"/>
    </cofactor>
    <text evidence="6">Binds 1 FMN per subunit.</text>
</comment>
<keyword evidence="9" id="KW-1185">Reference proteome</keyword>
<evidence type="ECO:0000256" key="4">
    <source>
        <dbReference type="ARBA" id="ARBA00023027"/>
    </source>
</evidence>
<comment type="similarity">
    <text evidence="6">Belongs to the azoreductase type 1 family.</text>
</comment>
<accession>A0A9Q3W4H2</accession>
<dbReference type="RefSeq" id="WP_080530631.1">
    <property type="nucleotide sequence ID" value="NZ_CBDDTQ010000001.1"/>
</dbReference>
<reference evidence="8" key="1">
    <citation type="submission" date="2022-01" db="EMBL/GenBank/DDBJ databases">
        <authorList>
            <person name="Karlyshev A.V."/>
            <person name="Jaspars M."/>
        </authorList>
    </citation>
    <scope>NUCLEOTIDE SEQUENCE</scope>
    <source>
        <strain evidence="8">AGSA3-2</strain>
    </source>
</reference>
<dbReference type="SUPFAM" id="SSF52218">
    <property type="entry name" value="Flavoproteins"/>
    <property type="match status" value="1"/>
</dbReference>
<keyword evidence="1 6" id="KW-0285">Flavoprotein</keyword>
<sequence>MIRILHVSASTREASSRSRMAADMVLARLRESHPSLDIVERDLATRPPPHLDAGFVEATVLPPVAHTERHAHSLALSETLIRELELADLVLISTPMHNFTVPSALKAWVDHVVRPYRTFQLSPEGKIGLLRARPVLVISACGGGFLDDIPGETCRKTGQQRDFLSSYLRYVLAIIGLTQVRVLRLEHQNAPGAGDITDEINSWADQVLDQLEL</sequence>
<feature type="binding site" evidence="6">
    <location>
        <position position="10"/>
    </location>
    <ligand>
        <name>FMN</name>
        <dbReference type="ChEBI" id="CHEBI:58210"/>
    </ligand>
</feature>
<evidence type="ECO:0000256" key="5">
    <source>
        <dbReference type="ARBA" id="ARBA00048542"/>
    </source>
</evidence>
<evidence type="ECO:0000256" key="3">
    <source>
        <dbReference type="ARBA" id="ARBA00023002"/>
    </source>
</evidence>
<comment type="function">
    <text evidence="6">Quinone reductase that provides resistance to thiol-specific stress caused by electrophilic quinones.</text>
</comment>
<keyword evidence="2 6" id="KW-0288">FMN</keyword>
<comment type="catalytic activity">
    <reaction evidence="5">
        <text>N,N-dimethyl-1,4-phenylenediamine + anthranilate + 2 NAD(+) = 2-(4-dimethylaminophenyl)diazenylbenzoate + 2 NADH + 2 H(+)</text>
        <dbReference type="Rhea" id="RHEA:55872"/>
        <dbReference type="ChEBI" id="CHEBI:15378"/>
        <dbReference type="ChEBI" id="CHEBI:15783"/>
        <dbReference type="ChEBI" id="CHEBI:16567"/>
        <dbReference type="ChEBI" id="CHEBI:57540"/>
        <dbReference type="ChEBI" id="CHEBI:57945"/>
        <dbReference type="ChEBI" id="CHEBI:71579"/>
        <dbReference type="EC" id="1.7.1.17"/>
    </reaction>
    <physiologicalReaction direction="right-to-left" evidence="5">
        <dbReference type="Rhea" id="RHEA:55874"/>
    </physiologicalReaction>
</comment>
<evidence type="ECO:0000256" key="1">
    <source>
        <dbReference type="ARBA" id="ARBA00022630"/>
    </source>
</evidence>
<comment type="caution">
    <text evidence="6">Lacks conserved residue(s) required for the propagation of feature annotation.</text>
</comment>
<dbReference type="Proteomes" id="UP001107961">
    <property type="component" value="Unassembled WGS sequence"/>
</dbReference>
<dbReference type="GO" id="GO:0010181">
    <property type="term" value="F:FMN binding"/>
    <property type="evidence" value="ECO:0007669"/>
    <property type="project" value="UniProtKB-UniRule"/>
</dbReference>
<comment type="catalytic activity">
    <reaction evidence="6">
        <text>2 a quinone + NADH + H(+) = 2 a 1,4-benzosemiquinone + NAD(+)</text>
        <dbReference type="Rhea" id="RHEA:65952"/>
        <dbReference type="ChEBI" id="CHEBI:15378"/>
        <dbReference type="ChEBI" id="CHEBI:57540"/>
        <dbReference type="ChEBI" id="CHEBI:57945"/>
        <dbReference type="ChEBI" id="CHEBI:132124"/>
        <dbReference type="ChEBI" id="CHEBI:134225"/>
    </reaction>
</comment>